<feature type="region of interest" description="Disordered" evidence="1">
    <location>
        <begin position="390"/>
        <end position="422"/>
    </location>
</feature>
<dbReference type="PANTHER" id="PTHR43603">
    <property type="entry name" value="COBW DOMAIN-CONTAINING PROTEIN DDB_G0274527"/>
    <property type="match status" value="1"/>
</dbReference>
<dbReference type="InterPro" id="IPR051927">
    <property type="entry name" value="Zn_Chap_cDPG_Synth"/>
</dbReference>
<feature type="compositionally biased region" description="Basic and acidic residues" evidence="1">
    <location>
        <begin position="401"/>
        <end position="422"/>
    </location>
</feature>
<comment type="caution">
    <text evidence="3">The sequence shown here is derived from an EMBL/GenBank/DDBJ whole genome shotgun (WGS) entry which is preliminary data.</text>
</comment>
<reference evidence="4" key="1">
    <citation type="journal article" date="2019" name="Int. J. Syst. Evol. Microbiol.">
        <title>The Global Catalogue of Microorganisms (GCM) 10K type strain sequencing project: providing services to taxonomists for standard genome sequencing and annotation.</title>
        <authorList>
            <consortium name="The Broad Institute Genomics Platform"/>
            <consortium name="The Broad Institute Genome Sequencing Center for Infectious Disease"/>
            <person name="Wu L."/>
            <person name="Ma J."/>
        </authorList>
    </citation>
    <scope>NUCLEOTIDE SEQUENCE [LARGE SCALE GENOMIC DNA]</scope>
    <source>
        <strain evidence="4">CGMCC 4.7643</strain>
    </source>
</reference>
<dbReference type="InterPro" id="IPR003495">
    <property type="entry name" value="CobW/HypB/UreG_nucleotide-bd"/>
</dbReference>
<dbReference type="Proteomes" id="UP001597419">
    <property type="component" value="Unassembled WGS sequence"/>
</dbReference>
<dbReference type="Gene3D" id="3.40.50.300">
    <property type="entry name" value="P-loop containing nucleotide triphosphate hydrolases"/>
    <property type="match status" value="1"/>
</dbReference>
<proteinExistence type="predicted"/>
<dbReference type="EMBL" id="JBHUKU010000020">
    <property type="protein sequence ID" value="MFD2463227.1"/>
    <property type="molecule type" value="Genomic_DNA"/>
</dbReference>
<dbReference type="NCBIfam" id="NF047431">
    <property type="entry name" value="hiber_recruit"/>
    <property type="match status" value="1"/>
</dbReference>
<evidence type="ECO:0000313" key="4">
    <source>
        <dbReference type="Proteomes" id="UP001597419"/>
    </source>
</evidence>
<evidence type="ECO:0000256" key="1">
    <source>
        <dbReference type="SAM" id="MobiDB-lite"/>
    </source>
</evidence>
<dbReference type="PANTHER" id="PTHR43603:SF1">
    <property type="entry name" value="ZINC-REGULATED GTPASE METALLOPROTEIN ACTIVATOR 1"/>
    <property type="match status" value="1"/>
</dbReference>
<organism evidence="3 4">
    <name type="scientific">Amycolatopsis samaneae</name>
    <dbReference type="NCBI Taxonomy" id="664691"/>
    <lineage>
        <taxon>Bacteria</taxon>
        <taxon>Bacillati</taxon>
        <taxon>Actinomycetota</taxon>
        <taxon>Actinomycetes</taxon>
        <taxon>Pseudonocardiales</taxon>
        <taxon>Pseudonocardiaceae</taxon>
        <taxon>Amycolatopsis</taxon>
    </lineage>
</organism>
<accession>A0ABW5GQS9</accession>
<name>A0ABW5GQS9_9PSEU</name>
<dbReference type="Pfam" id="PF02492">
    <property type="entry name" value="cobW"/>
    <property type="match status" value="1"/>
</dbReference>
<dbReference type="InterPro" id="IPR011629">
    <property type="entry name" value="CobW-like_C"/>
</dbReference>
<gene>
    <name evidence="3" type="primary">mrf</name>
    <name evidence="3" type="ORF">ACFSYJ_31765</name>
</gene>
<dbReference type="Pfam" id="PF07683">
    <property type="entry name" value="CobW_C"/>
    <property type="match status" value="1"/>
</dbReference>
<dbReference type="RefSeq" id="WP_345392062.1">
    <property type="nucleotide sequence ID" value="NZ_BAABHG010000005.1"/>
</dbReference>
<feature type="domain" description="CobW C-terminal" evidence="2">
    <location>
        <begin position="251"/>
        <end position="367"/>
    </location>
</feature>
<evidence type="ECO:0000313" key="3">
    <source>
        <dbReference type="EMBL" id="MFD2463227.1"/>
    </source>
</evidence>
<dbReference type="InterPro" id="IPR027417">
    <property type="entry name" value="P-loop_NTPase"/>
</dbReference>
<dbReference type="SMART" id="SM00833">
    <property type="entry name" value="CobW_C"/>
    <property type="match status" value="1"/>
</dbReference>
<keyword evidence="4" id="KW-1185">Reference proteome</keyword>
<evidence type="ECO:0000259" key="2">
    <source>
        <dbReference type="SMART" id="SM00833"/>
    </source>
</evidence>
<dbReference type="SUPFAM" id="SSF90002">
    <property type="entry name" value="Hypothetical protein YjiA, C-terminal domain"/>
    <property type="match status" value="1"/>
</dbReference>
<sequence>MTDHPRVPLILISGLAPGPNSTLAALLRGAEPGTAVVHHDLRQIGSGVVRRRVQFGQRDQLTALELAHGCVSCTLREDLLPLLRRLAGTPGVRRIVLRLDEAMEPEPVCWAIRNVLVGDRPVLDDVEPRAVLTVLDRATWLDDATGDALLAERDLRASPEDERTVAQVALSQVEFADALVLAGTAPDAWAAAREAAVLDRVAPSVPRVELSHVDGSSVLDAVPSAARRGEITDMHGALLRGQPPLHTDCGIALMTFTARRPFHPERLHEAIDVLLDGVVRTRGRAWVASQPDVAFWIESAGGGLGIGHAGPWLASPGGPEWTDVSAERRTLASLRWDPVHGDRAQEIVVVTDHTTPEEVEAALTGALLTDEELAAGQEVWRHYPDPFGEWHEEPCDDTEIDPAKHDVSVRNTDAPDRKDENQ</sequence>
<protein>
    <submittedName>
        <fullName evidence="3">Ribosome hibernation factor-recruiting GTPase MRF</fullName>
    </submittedName>
</protein>